<sequence>AFRLFVWRVPASTSLFALCLSPWSCLAGCDCTAEEDDYGGGYHHPSQQPPGGGDGDSDEEPKPIYRPSEDRLQFNLRLKPKFSDLMTLKTVAGDEIKLLKKLKRRWKELCVYSGIDKEGETIRKVESKHGSHGDDQCMYDVVQRWLDHQGLEPITWATFIEILEDMNLTELSRDVHRALHYRIDHRSY</sequence>
<keyword evidence="2" id="KW-0732">Signal</keyword>
<feature type="region of interest" description="Disordered" evidence="1">
    <location>
        <begin position="40"/>
        <end position="66"/>
    </location>
</feature>
<accession>A0AA35T471</accession>
<dbReference type="Gene3D" id="1.10.533.10">
    <property type="entry name" value="Death Domain, Fas"/>
    <property type="match status" value="1"/>
</dbReference>
<dbReference type="InterPro" id="IPR011029">
    <property type="entry name" value="DEATH-like_dom_sf"/>
</dbReference>
<dbReference type="Proteomes" id="UP001174909">
    <property type="component" value="Unassembled WGS sequence"/>
</dbReference>
<dbReference type="AlphaFoldDB" id="A0AA35T471"/>
<evidence type="ECO:0000256" key="1">
    <source>
        <dbReference type="SAM" id="MobiDB-lite"/>
    </source>
</evidence>
<keyword evidence="4" id="KW-1185">Reference proteome</keyword>
<evidence type="ECO:0000313" key="3">
    <source>
        <dbReference type="EMBL" id="CAI8040949.1"/>
    </source>
</evidence>
<proteinExistence type="predicted"/>
<protein>
    <recommendedName>
        <fullName evidence="5">Death domain-containing protein</fullName>
    </recommendedName>
</protein>
<evidence type="ECO:0008006" key="5">
    <source>
        <dbReference type="Google" id="ProtNLM"/>
    </source>
</evidence>
<gene>
    <name evidence="3" type="ORF">GBAR_LOCUS22761</name>
</gene>
<evidence type="ECO:0000313" key="4">
    <source>
        <dbReference type="Proteomes" id="UP001174909"/>
    </source>
</evidence>
<dbReference type="EMBL" id="CASHTH010003152">
    <property type="protein sequence ID" value="CAI8040949.1"/>
    <property type="molecule type" value="Genomic_DNA"/>
</dbReference>
<evidence type="ECO:0000256" key="2">
    <source>
        <dbReference type="SAM" id="SignalP"/>
    </source>
</evidence>
<feature type="chain" id="PRO_5041243879" description="Death domain-containing protein" evidence="2">
    <location>
        <begin position="28"/>
        <end position="188"/>
    </location>
</feature>
<comment type="caution">
    <text evidence="3">The sequence shown here is derived from an EMBL/GenBank/DDBJ whole genome shotgun (WGS) entry which is preliminary data.</text>
</comment>
<feature type="signal peptide" evidence="2">
    <location>
        <begin position="1"/>
        <end position="27"/>
    </location>
</feature>
<reference evidence="3" key="1">
    <citation type="submission" date="2023-03" db="EMBL/GenBank/DDBJ databases">
        <authorList>
            <person name="Steffen K."/>
            <person name="Cardenas P."/>
        </authorList>
    </citation>
    <scope>NUCLEOTIDE SEQUENCE</scope>
</reference>
<feature type="non-terminal residue" evidence="3">
    <location>
        <position position="1"/>
    </location>
</feature>
<name>A0AA35T471_GEOBA</name>
<organism evidence="3 4">
    <name type="scientific">Geodia barretti</name>
    <name type="common">Barrett's horny sponge</name>
    <dbReference type="NCBI Taxonomy" id="519541"/>
    <lineage>
        <taxon>Eukaryota</taxon>
        <taxon>Metazoa</taxon>
        <taxon>Porifera</taxon>
        <taxon>Demospongiae</taxon>
        <taxon>Heteroscleromorpha</taxon>
        <taxon>Tetractinellida</taxon>
        <taxon>Astrophorina</taxon>
        <taxon>Geodiidae</taxon>
        <taxon>Geodia</taxon>
    </lineage>
</organism>